<protein>
    <submittedName>
        <fullName evidence="1">Uncharacterized protein</fullName>
    </submittedName>
</protein>
<accession>A0A9J6AGQ3</accession>
<gene>
    <name evidence="1" type="ORF">H5410_008702</name>
</gene>
<sequence>MVQFLIKLQPEFKSIRDSLLNREVIHAIDVVLAIVLREETRLGTQAAMESNPLLVVALLAQKSSIST</sequence>
<name>A0A9J6AGQ3_SOLCO</name>
<proteinExistence type="predicted"/>
<dbReference type="OrthoDB" id="1706811at2759"/>
<organism evidence="1 2">
    <name type="scientific">Solanum commersonii</name>
    <name type="common">Commerson's wild potato</name>
    <name type="synonym">Commerson's nightshade</name>
    <dbReference type="NCBI Taxonomy" id="4109"/>
    <lineage>
        <taxon>Eukaryota</taxon>
        <taxon>Viridiplantae</taxon>
        <taxon>Streptophyta</taxon>
        <taxon>Embryophyta</taxon>
        <taxon>Tracheophyta</taxon>
        <taxon>Spermatophyta</taxon>
        <taxon>Magnoliopsida</taxon>
        <taxon>eudicotyledons</taxon>
        <taxon>Gunneridae</taxon>
        <taxon>Pentapetalae</taxon>
        <taxon>asterids</taxon>
        <taxon>lamiids</taxon>
        <taxon>Solanales</taxon>
        <taxon>Solanaceae</taxon>
        <taxon>Solanoideae</taxon>
        <taxon>Solaneae</taxon>
        <taxon>Solanum</taxon>
    </lineage>
</organism>
<dbReference type="Proteomes" id="UP000824120">
    <property type="component" value="Chromosome 2"/>
</dbReference>
<keyword evidence="2" id="KW-1185">Reference proteome</keyword>
<reference evidence="1 2" key="1">
    <citation type="submission" date="2020-09" db="EMBL/GenBank/DDBJ databases">
        <title>De no assembly of potato wild relative species, Solanum commersonii.</title>
        <authorList>
            <person name="Cho K."/>
        </authorList>
    </citation>
    <scope>NUCLEOTIDE SEQUENCE [LARGE SCALE GENOMIC DNA]</scope>
    <source>
        <strain evidence="1">LZ3.2</strain>
        <tissue evidence="1">Leaf</tissue>
    </source>
</reference>
<dbReference type="EMBL" id="JACXVP010000002">
    <property type="protein sequence ID" value="KAG5623484.1"/>
    <property type="molecule type" value="Genomic_DNA"/>
</dbReference>
<comment type="caution">
    <text evidence="1">The sequence shown here is derived from an EMBL/GenBank/DDBJ whole genome shotgun (WGS) entry which is preliminary data.</text>
</comment>
<evidence type="ECO:0000313" key="1">
    <source>
        <dbReference type="EMBL" id="KAG5623484.1"/>
    </source>
</evidence>
<evidence type="ECO:0000313" key="2">
    <source>
        <dbReference type="Proteomes" id="UP000824120"/>
    </source>
</evidence>
<dbReference type="AlphaFoldDB" id="A0A9J6AGQ3"/>